<gene>
    <name evidence="8" type="ORF">G4Z02_07735</name>
</gene>
<feature type="transmembrane region" description="Helical" evidence="6">
    <location>
        <begin position="383"/>
        <end position="402"/>
    </location>
</feature>
<dbReference type="KEGG" id="xcl:G4Z02_07735"/>
<sequence length="414" mass="46675">MRKINDIRSFLTTIPQQVWIILLIYFVQGVLHNLGHPVTPKLVENMDIADKYFGFYFAAMSFGLLLGAPIWGVLGDRGNKRLYIFIGLFIYSIGQYAFAYVGDENIMILFRFISGFGVSASITLFMSHLIEHSQDERRTIYLGWYQGLFVLGSSVGYFVGGILPEIPLFITWLQTDQLRSIFLMQAVFNLVHAIVIIILMKPSMDLGEHKQHTSVLEGFKNIRHMNRNLILFMISLSLISLGAINISKYIEVYMNKQGLLPSTIGTFVGATGVVSIIATIVLVPVVTRFKRDFSFMVGIQLLSAIIIFFVFRSNQLVITLYTFFMLYVVLKAIYAPLEQHYISTHAKPGEYGKVMGVRQSFFSIGMVLGPLIGGFLFELKPLYVFDFSAAMFLLGVGLLLIIGRNIKKTALVSE</sequence>
<keyword evidence="5 6" id="KW-0472">Membrane</keyword>
<evidence type="ECO:0000256" key="3">
    <source>
        <dbReference type="ARBA" id="ARBA00022692"/>
    </source>
</evidence>
<evidence type="ECO:0000256" key="2">
    <source>
        <dbReference type="ARBA" id="ARBA00022475"/>
    </source>
</evidence>
<comment type="subcellular location">
    <subcellularLocation>
        <location evidence="1">Cell membrane</location>
        <topology evidence="1">Multi-pass membrane protein</topology>
    </subcellularLocation>
</comment>
<dbReference type="Gene3D" id="1.20.1250.20">
    <property type="entry name" value="MFS general substrate transporter like domains"/>
    <property type="match status" value="1"/>
</dbReference>
<feature type="transmembrane region" description="Helical" evidence="6">
    <location>
        <begin position="262"/>
        <end position="286"/>
    </location>
</feature>
<dbReference type="Proteomes" id="UP000514720">
    <property type="component" value="Chromosome"/>
</dbReference>
<keyword evidence="3 6" id="KW-0812">Transmembrane</keyword>
<dbReference type="SUPFAM" id="SSF103473">
    <property type="entry name" value="MFS general substrate transporter"/>
    <property type="match status" value="1"/>
</dbReference>
<name>A0A7L7KTQ9_9MOLU</name>
<evidence type="ECO:0000256" key="5">
    <source>
        <dbReference type="ARBA" id="ARBA00023136"/>
    </source>
</evidence>
<keyword evidence="2" id="KW-1003">Cell membrane</keyword>
<feature type="transmembrane region" description="Helical" evidence="6">
    <location>
        <begin position="55"/>
        <end position="75"/>
    </location>
</feature>
<organism evidence="8 9">
    <name type="scientific">Candidatus Xianfuyuplasma coldseepsis</name>
    <dbReference type="NCBI Taxonomy" id="2782163"/>
    <lineage>
        <taxon>Bacteria</taxon>
        <taxon>Bacillati</taxon>
        <taxon>Mycoplasmatota</taxon>
        <taxon>Mollicutes</taxon>
        <taxon>Candidatus Izemoplasmatales</taxon>
        <taxon>Candidatus Izemoplasmataceae</taxon>
        <taxon>Candidatus Xianfuyuplasma</taxon>
    </lineage>
</organism>
<dbReference type="PROSITE" id="PS50850">
    <property type="entry name" value="MFS"/>
    <property type="match status" value="1"/>
</dbReference>
<feature type="transmembrane region" description="Helical" evidence="6">
    <location>
        <begin position="18"/>
        <end position="35"/>
    </location>
</feature>
<evidence type="ECO:0000256" key="1">
    <source>
        <dbReference type="ARBA" id="ARBA00004651"/>
    </source>
</evidence>
<dbReference type="InterPro" id="IPR020846">
    <property type="entry name" value="MFS_dom"/>
</dbReference>
<feature type="transmembrane region" description="Helical" evidence="6">
    <location>
        <begin position="142"/>
        <end position="160"/>
    </location>
</feature>
<feature type="domain" description="Major facilitator superfamily (MFS) profile" evidence="7">
    <location>
        <begin position="17"/>
        <end position="407"/>
    </location>
</feature>
<evidence type="ECO:0000313" key="8">
    <source>
        <dbReference type="EMBL" id="QMS85636.1"/>
    </source>
</evidence>
<feature type="transmembrane region" description="Helical" evidence="6">
    <location>
        <begin position="317"/>
        <end position="337"/>
    </location>
</feature>
<dbReference type="InterPro" id="IPR036259">
    <property type="entry name" value="MFS_trans_sf"/>
</dbReference>
<reference evidence="8 9" key="1">
    <citation type="submission" date="2020-02" db="EMBL/GenBank/DDBJ databases">
        <authorList>
            <person name="Zheng R.K."/>
            <person name="Sun C.M."/>
        </authorList>
    </citation>
    <scope>NUCLEOTIDE SEQUENCE [LARGE SCALE GENOMIC DNA]</scope>
    <source>
        <strain evidence="9">zrk13</strain>
    </source>
</reference>
<feature type="transmembrane region" description="Helical" evidence="6">
    <location>
        <begin position="229"/>
        <end position="250"/>
    </location>
</feature>
<proteinExistence type="predicted"/>
<dbReference type="GO" id="GO:0005886">
    <property type="term" value="C:plasma membrane"/>
    <property type="evidence" value="ECO:0007669"/>
    <property type="project" value="UniProtKB-SubCell"/>
</dbReference>
<evidence type="ECO:0000256" key="4">
    <source>
        <dbReference type="ARBA" id="ARBA00022989"/>
    </source>
</evidence>
<dbReference type="PANTHER" id="PTHR43124">
    <property type="entry name" value="PURINE EFFLUX PUMP PBUE"/>
    <property type="match status" value="1"/>
</dbReference>
<evidence type="ECO:0000313" key="9">
    <source>
        <dbReference type="Proteomes" id="UP000514720"/>
    </source>
</evidence>
<feature type="transmembrane region" description="Helical" evidence="6">
    <location>
        <begin position="82"/>
        <end position="102"/>
    </location>
</feature>
<feature type="transmembrane region" description="Helical" evidence="6">
    <location>
        <begin position="357"/>
        <end position="377"/>
    </location>
</feature>
<dbReference type="GO" id="GO:0022857">
    <property type="term" value="F:transmembrane transporter activity"/>
    <property type="evidence" value="ECO:0007669"/>
    <property type="project" value="InterPro"/>
</dbReference>
<dbReference type="PANTHER" id="PTHR43124:SF3">
    <property type="entry name" value="CHLORAMPHENICOL EFFLUX PUMP RV0191"/>
    <property type="match status" value="1"/>
</dbReference>
<feature type="transmembrane region" description="Helical" evidence="6">
    <location>
        <begin position="180"/>
        <end position="200"/>
    </location>
</feature>
<evidence type="ECO:0000256" key="6">
    <source>
        <dbReference type="SAM" id="Phobius"/>
    </source>
</evidence>
<dbReference type="InterPro" id="IPR050189">
    <property type="entry name" value="MFS_Efflux_Transporters"/>
</dbReference>
<dbReference type="InterPro" id="IPR011701">
    <property type="entry name" value="MFS"/>
</dbReference>
<dbReference type="RefSeq" id="WP_258877439.1">
    <property type="nucleotide sequence ID" value="NZ_CP048914.1"/>
</dbReference>
<dbReference type="EMBL" id="CP048914">
    <property type="protein sequence ID" value="QMS85636.1"/>
    <property type="molecule type" value="Genomic_DNA"/>
</dbReference>
<accession>A0A7L7KTQ9</accession>
<dbReference type="AlphaFoldDB" id="A0A7L7KTQ9"/>
<dbReference type="Pfam" id="PF07690">
    <property type="entry name" value="MFS_1"/>
    <property type="match status" value="1"/>
</dbReference>
<feature type="transmembrane region" description="Helical" evidence="6">
    <location>
        <begin position="293"/>
        <end position="311"/>
    </location>
</feature>
<evidence type="ECO:0000259" key="7">
    <source>
        <dbReference type="PROSITE" id="PS50850"/>
    </source>
</evidence>
<keyword evidence="9" id="KW-1185">Reference proteome</keyword>
<feature type="transmembrane region" description="Helical" evidence="6">
    <location>
        <begin position="108"/>
        <end position="130"/>
    </location>
</feature>
<keyword evidence="4 6" id="KW-1133">Transmembrane helix</keyword>
<protein>
    <submittedName>
        <fullName evidence="8">MFS transporter</fullName>
    </submittedName>
</protein>